<protein>
    <submittedName>
        <fullName evidence="2">Uncharacterized protein</fullName>
    </submittedName>
</protein>
<evidence type="ECO:0000256" key="1">
    <source>
        <dbReference type="SAM" id="SignalP"/>
    </source>
</evidence>
<gene>
    <name evidence="2" type="ORF">FOXB_05303</name>
</gene>
<name>F9FFX4_FUSOF</name>
<proteinExistence type="predicted"/>
<dbReference type="AlphaFoldDB" id="F9FFX4"/>
<accession>F9FFX4</accession>
<sequence>MISFWLCLAFVFAMGYVQVTHDQCTTVSTTKNCPITAAATGGTCGGSHTCYLAC</sequence>
<feature type="chain" id="PRO_5013379663" evidence="1">
    <location>
        <begin position="16"/>
        <end position="54"/>
    </location>
</feature>
<organism evidence="2">
    <name type="scientific">Fusarium oxysporum (strain Fo5176)</name>
    <name type="common">Fusarium vascular wilt</name>
    <dbReference type="NCBI Taxonomy" id="660025"/>
    <lineage>
        <taxon>Eukaryota</taxon>
        <taxon>Fungi</taxon>
        <taxon>Dikarya</taxon>
        <taxon>Ascomycota</taxon>
        <taxon>Pezizomycotina</taxon>
        <taxon>Sordariomycetes</taxon>
        <taxon>Hypocreomycetidae</taxon>
        <taxon>Hypocreales</taxon>
        <taxon>Nectriaceae</taxon>
        <taxon>Fusarium</taxon>
        <taxon>Fusarium oxysporum species complex</taxon>
    </lineage>
</organism>
<reference evidence="2" key="1">
    <citation type="journal article" date="2012" name="Mol. Plant Microbe Interact.">
        <title>A highly conserved effector in Fusarium oxysporum is required for full virulence on Arabidopsis.</title>
        <authorList>
            <person name="Thatcher L.F."/>
            <person name="Gardiner D.M."/>
            <person name="Kazan K."/>
            <person name="Manners J."/>
        </authorList>
    </citation>
    <scope>NUCLEOTIDE SEQUENCE [LARGE SCALE GENOMIC DNA]</scope>
    <source>
        <strain evidence="2">Fo5176</strain>
    </source>
</reference>
<feature type="signal peptide" evidence="1">
    <location>
        <begin position="1"/>
        <end position="15"/>
    </location>
</feature>
<evidence type="ECO:0000313" key="2">
    <source>
        <dbReference type="EMBL" id="EGU84180.1"/>
    </source>
</evidence>
<comment type="caution">
    <text evidence="2">The sequence shown here is derived from an EMBL/GenBank/DDBJ whole genome shotgun (WGS) entry which is preliminary data.</text>
</comment>
<keyword evidence="1" id="KW-0732">Signal</keyword>
<dbReference type="EMBL" id="AFQF01001710">
    <property type="protein sequence ID" value="EGU84180.1"/>
    <property type="molecule type" value="Genomic_DNA"/>
</dbReference>